<dbReference type="Proteomes" id="UP000693970">
    <property type="component" value="Unassembled WGS sequence"/>
</dbReference>
<organism evidence="2 3">
    <name type="scientific">Nitzschia inconspicua</name>
    <dbReference type="NCBI Taxonomy" id="303405"/>
    <lineage>
        <taxon>Eukaryota</taxon>
        <taxon>Sar</taxon>
        <taxon>Stramenopiles</taxon>
        <taxon>Ochrophyta</taxon>
        <taxon>Bacillariophyta</taxon>
        <taxon>Bacillariophyceae</taxon>
        <taxon>Bacillariophycidae</taxon>
        <taxon>Bacillariales</taxon>
        <taxon>Bacillariaceae</taxon>
        <taxon>Nitzschia</taxon>
    </lineage>
</organism>
<dbReference type="OrthoDB" id="56923at2759"/>
<protein>
    <recommendedName>
        <fullName evidence="1">DUF6824 domain-containing protein</fullName>
    </recommendedName>
</protein>
<reference evidence="2" key="2">
    <citation type="submission" date="2021-04" db="EMBL/GenBank/DDBJ databases">
        <authorList>
            <person name="Podell S."/>
        </authorList>
    </citation>
    <scope>NUCLEOTIDE SEQUENCE</scope>
    <source>
        <strain evidence="2">Hildebrandi</strain>
    </source>
</reference>
<evidence type="ECO:0000259" key="1">
    <source>
        <dbReference type="Pfam" id="PF20710"/>
    </source>
</evidence>
<comment type="caution">
    <text evidence="2">The sequence shown here is derived from an EMBL/GenBank/DDBJ whole genome shotgun (WGS) entry which is preliminary data.</text>
</comment>
<gene>
    <name evidence="2" type="ORF">IV203_016852</name>
</gene>
<name>A0A9K3PHS3_9STRA</name>
<accession>A0A9K3PHS3</accession>
<dbReference type="InterPro" id="IPR049227">
    <property type="entry name" value="DUF6824"/>
</dbReference>
<dbReference type="AlphaFoldDB" id="A0A9K3PHS3"/>
<sequence>MNLSQLEIRAQLGITEEKSPPNIVLSDHNRKGGFITSKPTKNDVLLGRGKPRQNWPGNQFMLALCDTYRKRYHSVERSEKNQLIDEVKSIIKARGGRFLELVESGKVGYWVEVSDKISYRKVGHAFRSNSRRLTAEKNAEIAIAEEAARTGRSFEEVLGKKKDDDIASHNMAAILKHAATHSNQEVSHIASRPVNFASPMIATSPLTTATPKSESAMQLEEIEARHKLLLEEGKRLSRLEATMRSRAPGSMGITGEPTLSAGLPIHGARVDGPLRAASEELCFRQWEPTLVGRRAALAFEQAGRNVALASRFGGMYGFDPLLSRNGVPPQASIPLAPVHSSMTMMRMNQESRRMSPLVGGFSLDLPVLEEGKLVDILLKRKRLATLSSLTSASDTLSRQKGQC</sequence>
<keyword evidence="3" id="KW-1185">Reference proteome</keyword>
<dbReference type="EMBL" id="JAGRRH010000020">
    <property type="protein sequence ID" value="KAG7348147.1"/>
    <property type="molecule type" value="Genomic_DNA"/>
</dbReference>
<proteinExistence type="predicted"/>
<evidence type="ECO:0000313" key="2">
    <source>
        <dbReference type="EMBL" id="KAG7348147.1"/>
    </source>
</evidence>
<evidence type="ECO:0000313" key="3">
    <source>
        <dbReference type="Proteomes" id="UP000693970"/>
    </source>
</evidence>
<reference evidence="2" key="1">
    <citation type="journal article" date="2021" name="Sci. Rep.">
        <title>Diploid genomic architecture of Nitzschia inconspicua, an elite biomass production diatom.</title>
        <authorList>
            <person name="Oliver A."/>
            <person name="Podell S."/>
            <person name="Pinowska A."/>
            <person name="Traller J.C."/>
            <person name="Smith S.R."/>
            <person name="McClure R."/>
            <person name="Beliaev A."/>
            <person name="Bohutskyi P."/>
            <person name="Hill E.A."/>
            <person name="Rabines A."/>
            <person name="Zheng H."/>
            <person name="Allen L.Z."/>
            <person name="Kuo A."/>
            <person name="Grigoriev I.V."/>
            <person name="Allen A.E."/>
            <person name="Hazlebeck D."/>
            <person name="Allen E.E."/>
        </authorList>
    </citation>
    <scope>NUCLEOTIDE SEQUENCE</scope>
    <source>
        <strain evidence="2">Hildebrandi</strain>
    </source>
</reference>
<feature type="domain" description="DUF6824" evidence="1">
    <location>
        <begin position="43"/>
        <end position="127"/>
    </location>
</feature>
<dbReference type="Pfam" id="PF20710">
    <property type="entry name" value="DUF6824"/>
    <property type="match status" value="1"/>
</dbReference>